<accession>A0A0G0K9N1</accession>
<comment type="caution">
    <text evidence="1">The sequence shown here is derived from an EMBL/GenBank/DDBJ whole genome shotgun (WGS) entry which is preliminary data.</text>
</comment>
<sequence>MLRLSYSWCIMFSMDALMKKINIGTLNRKPVVIIPTDAWDKMRARFEDMQEDLEMYNSVNYKKSIARARASKKSYTSEQVYKKLDLV</sequence>
<protein>
    <submittedName>
        <fullName evidence="1">Uncharacterized protein</fullName>
    </submittedName>
</protein>
<dbReference type="AlphaFoldDB" id="A0A0G0K9N1"/>
<name>A0A0G0K9N1_9BACT</name>
<organism evidence="1 2">
    <name type="scientific">Candidatus Yanofskybacteria bacterium GW2011_GWC2_37_9</name>
    <dbReference type="NCBI Taxonomy" id="1619028"/>
    <lineage>
        <taxon>Bacteria</taxon>
        <taxon>Candidatus Yanofskyibacteriota</taxon>
    </lineage>
</organism>
<evidence type="ECO:0000313" key="2">
    <source>
        <dbReference type="Proteomes" id="UP000034430"/>
    </source>
</evidence>
<proteinExistence type="predicted"/>
<dbReference type="EMBL" id="LBTU01000048">
    <property type="protein sequence ID" value="KKQ45844.1"/>
    <property type="molecule type" value="Genomic_DNA"/>
</dbReference>
<dbReference type="Proteomes" id="UP000034430">
    <property type="component" value="Unassembled WGS sequence"/>
</dbReference>
<reference evidence="1 2" key="1">
    <citation type="journal article" date="2015" name="Nature">
        <title>rRNA introns, odd ribosomes, and small enigmatic genomes across a large radiation of phyla.</title>
        <authorList>
            <person name="Brown C.T."/>
            <person name="Hug L.A."/>
            <person name="Thomas B.C."/>
            <person name="Sharon I."/>
            <person name="Castelle C.J."/>
            <person name="Singh A."/>
            <person name="Wilkins M.J."/>
            <person name="Williams K.H."/>
            <person name="Banfield J.F."/>
        </authorList>
    </citation>
    <scope>NUCLEOTIDE SEQUENCE [LARGE SCALE GENOMIC DNA]</scope>
</reference>
<gene>
    <name evidence="1" type="ORF">US65_C0048G0016</name>
</gene>
<evidence type="ECO:0000313" key="1">
    <source>
        <dbReference type="EMBL" id="KKQ45844.1"/>
    </source>
</evidence>